<dbReference type="InterPro" id="IPR013785">
    <property type="entry name" value="Aldolase_TIM"/>
</dbReference>
<dbReference type="PANTHER" id="PTHR21337:SF0">
    <property type="entry name" value="PHOSPHO-2-DEHYDRO-3-DEOXYHEPTONATE ALDOLASE"/>
    <property type="match status" value="1"/>
</dbReference>
<gene>
    <name evidence="4" type="ORF">METZ01_LOCUS64853</name>
</gene>
<dbReference type="GO" id="GO:0009073">
    <property type="term" value="P:aromatic amino acid family biosynthetic process"/>
    <property type="evidence" value="ECO:0007669"/>
    <property type="project" value="InterPro"/>
</dbReference>
<dbReference type="EMBL" id="UINC01004126">
    <property type="protein sequence ID" value="SVA11999.1"/>
    <property type="molecule type" value="Genomic_DNA"/>
</dbReference>
<dbReference type="NCBIfam" id="TIGR01358">
    <property type="entry name" value="DAHP_synth_II"/>
    <property type="match status" value="1"/>
</dbReference>
<dbReference type="InterPro" id="IPR002480">
    <property type="entry name" value="DAHP_synth_2"/>
</dbReference>
<dbReference type="Pfam" id="PF01474">
    <property type="entry name" value="DAHP_synth_2"/>
    <property type="match status" value="1"/>
</dbReference>
<evidence type="ECO:0000313" key="4">
    <source>
        <dbReference type="EMBL" id="SVA11999.1"/>
    </source>
</evidence>
<sequence length="459" mass="49949">MAVPVTDRADATTEWSPDSWLGRPALQQPTWPDDAIYTGVLAELANLPPLVFAGEARELTDRLAAVSRGEAFLLQAGDCAESFDTSADSIRDRLRVILQMAVVLTYYTGVPVVKVGRIAGQFAKPRSSDTEVVDGVELPAFRGHMVNDISFTEASRTADPGRLLTAYHRAAATLNLLRAFTKGGFAALSRVHQWNREFVAESPAGQRYEALANEIDRALQFMEACGMDGDSISELRQVDFYTSHEALLLGYEQSLTRQDSLTDQWYDCSAHMLWLGERTRDPNGAHTEFLRGVQNPLGCKIGPTATADEVLALCEILNPDQVPGRLTLVTRLGADRIVEALPPLLYAVQNAGHPVVWACDPMHGNTFSTDGGHKTRHFDDVLAEVTEFFKAHREAGTHPGGVHLELTGDDVTECLGGGGELGAGDLGARYETMCDPRLNGSQSLDLAFRIAELLRNGDG</sequence>
<reference evidence="4" key="1">
    <citation type="submission" date="2018-05" db="EMBL/GenBank/DDBJ databases">
        <authorList>
            <person name="Lanie J.A."/>
            <person name="Ng W.-L."/>
            <person name="Kazmierczak K.M."/>
            <person name="Andrzejewski T.M."/>
            <person name="Davidsen T.M."/>
            <person name="Wayne K.J."/>
            <person name="Tettelin H."/>
            <person name="Glass J.I."/>
            <person name="Rusch D."/>
            <person name="Podicherti R."/>
            <person name="Tsui H.-C.T."/>
            <person name="Winkler M.E."/>
        </authorList>
    </citation>
    <scope>NUCLEOTIDE SEQUENCE</scope>
</reference>
<proteinExistence type="inferred from homology"/>
<dbReference type="GO" id="GO:0003849">
    <property type="term" value="F:3-deoxy-7-phosphoheptulonate synthase activity"/>
    <property type="evidence" value="ECO:0007669"/>
    <property type="project" value="UniProtKB-EC"/>
</dbReference>
<comment type="similarity">
    <text evidence="1">Belongs to the class-II DAHP synthase family.</text>
</comment>
<dbReference type="AlphaFoldDB" id="A0A381T8D4"/>
<evidence type="ECO:0000256" key="3">
    <source>
        <dbReference type="ARBA" id="ARBA00022679"/>
    </source>
</evidence>
<name>A0A381T8D4_9ZZZZ</name>
<organism evidence="4">
    <name type="scientific">marine metagenome</name>
    <dbReference type="NCBI Taxonomy" id="408172"/>
    <lineage>
        <taxon>unclassified sequences</taxon>
        <taxon>metagenomes</taxon>
        <taxon>ecological metagenomes</taxon>
    </lineage>
</organism>
<protein>
    <recommendedName>
        <fullName evidence="2">3-deoxy-7-phosphoheptulonate synthase</fullName>
        <ecNumber evidence="2">2.5.1.54</ecNumber>
    </recommendedName>
</protein>
<dbReference type="Gene3D" id="3.20.20.70">
    <property type="entry name" value="Aldolase class I"/>
    <property type="match status" value="1"/>
</dbReference>
<keyword evidence="3" id="KW-0808">Transferase</keyword>
<accession>A0A381T8D4</accession>
<evidence type="ECO:0000256" key="2">
    <source>
        <dbReference type="ARBA" id="ARBA00012694"/>
    </source>
</evidence>
<dbReference type="SUPFAM" id="SSF51569">
    <property type="entry name" value="Aldolase"/>
    <property type="match status" value="1"/>
</dbReference>
<dbReference type="EC" id="2.5.1.54" evidence="2"/>
<dbReference type="PANTHER" id="PTHR21337">
    <property type="entry name" value="PHOSPHO-2-DEHYDRO-3-DEOXYHEPTONATE ALDOLASE 1, 2"/>
    <property type="match status" value="1"/>
</dbReference>
<evidence type="ECO:0000256" key="1">
    <source>
        <dbReference type="ARBA" id="ARBA00008911"/>
    </source>
</evidence>